<dbReference type="GO" id="GO:0006935">
    <property type="term" value="P:chemotaxis"/>
    <property type="evidence" value="ECO:0007669"/>
    <property type="project" value="UniProtKB-KW"/>
</dbReference>
<evidence type="ECO:0000256" key="6">
    <source>
        <dbReference type="ARBA" id="ARBA00022692"/>
    </source>
</evidence>
<evidence type="ECO:0000256" key="1">
    <source>
        <dbReference type="ARBA" id="ARBA00002254"/>
    </source>
</evidence>
<keyword evidence="5 10" id="KW-0145">Chemotaxis</keyword>
<dbReference type="GO" id="GO:0009425">
    <property type="term" value="C:bacterial-type flagellum basal body"/>
    <property type="evidence" value="ECO:0007669"/>
    <property type="project" value="InterPro"/>
</dbReference>
<keyword evidence="11" id="KW-0966">Cell projection</keyword>
<comment type="similarity">
    <text evidence="3 10">Belongs to the FliL family.</text>
</comment>
<comment type="caution">
    <text evidence="11">The sequence shown here is derived from an EMBL/GenBank/DDBJ whole genome shotgun (WGS) entry which is preliminary data.</text>
</comment>
<keyword evidence="4 10" id="KW-1003">Cell membrane</keyword>
<evidence type="ECO:0000256" key="2">
    <source>
        <dbReference type="ARBA" id="ARBA00004162"/>
    </source>
</evidence>
<dbReference type="Proteomes" id="UP000189670">
    <property type="component" value="Unassembled WGS sequence"/>
</dbReference>
<evidence type="ECO:0000256" key="7">
    <source>
        <dbReference type="ARBA" id="ARBA00022779"/>
    </source>
</evidence>
<gene>
    <name evidence="11" type="primary">fliL</name>
    <name evidence="11" type="ORF">OMM_01199</name>
</gene>
<accession>A0A1V1PDZ9</accession>
<reference evidence="12" key="1">
    <citation type="submission" date="2012-11" db="EMBL/GenBank/DDBJ databases">
        <authorList>
            <person name="Lucero-Rivera Y.E."/>
            <person name="Tovar-Ramirez D."/>
        </authorList>
    </citation>
    <scope>NUCLEOTIDE SEQUENCE [LARGE SCALE GENOMIC DNA]</scope>
    <source>
        <strain evidence="12">Araruama</strain>
    </source>
</reference>
<dbReference type="GO" id="GO:0005886">
    <property type="term" value="C:plasma membrane"/>
    <property type="evidence" value="ECO:0007669"/>
    <property type="project" value="UniProtKB-SubCell"/>
</dbReference>
<keyword evidence="11" id="KW-0282">Flagellum</keyword>
<dbReference type="AlphaFoldDB" id="A0A1V1PDZ9"/>
<keyword evidence="11" id="KW-0969">Cilium</keyword>
<evidence type="ECO:0000256" key="9">
    <source>
        <dbReference type="ARBA" id="ARBA00023136"/>
    </source>
</evidence>
<dbReference type="PANTHER" id="PTHR35091">
    <property type="entry name" value="FLAGELLAR PROTEIN FLIL"/>
    <property type="match status" value="1"/>
</dbReference>
<keyword evidence="8 10" id="KW-1133">Transmembrane helix</keyword>
<organism evidence="11 12">
    <name type="scientific">Candidatus Magnetoglobus multicellularis str. Araruama</name>
    <dbReference type="NCBI Taxonomy" id="890399"/>
    <lineage>
        <taxon>Bacteria</taxon>
        <taxon>Pseudomonadati</taxon>
        <taxon>Thermodesulfobacteriota</taxon>
        <taxon>Desulfobacteria</taxon>
        <taxon>Desulfobacterales</taxon>
        <taxon>Desulfobacteraceae</taxon>
        <taxon>Candidatus Magnetoglobus</taxon>
    </lineage>
</organism>
<dbReference type="InterPro" id="IPR005503">
    <property type="entry name" value="FliL"/>
</dbReference>
<dbReference type="Pfam" id="PF03748">
    <property type="entry name" value="FliL"/>
    <property type="match status" value="1"/>
</dbReference>
<keyword evidence="6 10" id="KW-0812">Transmembrane</keyword>
<evidence type="ECO:0000256" key="4">
    <source>
        <dbReference type="ARBA" id="ARBA00022475"/>
    </source>
</evidence>
<dbReference type="GO" id="GO:0071978">
    <property type="term" value="P:bacterial-type flagellum-dependent swarming motility"/>
    <property type="evidence" value="ECO:0007669"/>
    <property type="project" value="TreeGrafter"/>
</dbReference>
<proteinExistence type="inferred from homology"/>
<evidence type="ECO:0000256" key="10">
    <source>
        <dbReference type="RuleBase" id="RU364125"/>
    </source>
</evidence>
<protein>
    <recommendedName>
        <fullName evidence="10">Flagellar protein FliL</fullName>
    </recommendedName>
</protein>
<comment type="function">
    <text evidence="1 10">Controls the rotational direction of flagella during chemotaxis.</text>
</comment>
<evidence type="ECO:0000256" key="5">
    <source>
        <dbReference type="ARBA" id="ARBA00022500"/>
    </source>
</evidence>
<evidence type="ECO:0000256" key="8">
    <source>
        <dbReference type="ARBA" id="ARBA00022989"/>
    </source>
</evidence>
<name>A0A1V1PDZ9_9BACT</name>
<dbReference type="PANTHER" id="PTHR35091:SF2">
    <property type="entry name" value="FLAGELLAR PROTEIN FLIL"/>
    <property type="match status" value="1"/>
</dbReference>
<feature type="transmembrane region" description="Helical" evidence="10">
    <location>
        <begin position="15"/>
        <end position="35"/>
    </location>
</feature>
<comment type="subcellular location">
    <subcellularLocation>
        <location evidence="2">Cell membrane</location>
        <topology evidence="2">Single-pass membrane protein</topology>
    </subcellularLocation>
</comment>
<evidence type="ECO:0000313" key="11">
    <source>
        <dbReference type="EMBL" id="ETR73119.1"/>
    </source>
</evidence>
<dbReference type="EMBL" id="ATBP01000087">
    <property type="protein sequence ID" value="ETR73119.1"/>
    <property type="molecule type" value="Genomic_DNA"/>
</dbReference>
<keyword evidence="9 10" id="KW-0472">Membrane</keyword>
<keyword evidence="7 10" id="KW-0283">Flagellar rotation</keyword>
<evidence type="ECO:0000256" key="3">
    <source>
        <dbReference type="ARBA" id="ARBA00008281"/>
    </source>
</evidence>
<evidence type="ECO:0000313" key="12">
    <source>
        <dbReference type="Proteomes" id="UP000189670"/>
    </source>
</evidence>
<sequence length="172" mass="19367">MTIQMSSLTIRDRHHFLIGVIRLCVITILTVNALWTMDHLFMSSNTVALAADEEEAPAEGEGGEAAPEQPEVLDVFLKLDPFIVNLKGNGMKRYLKTTIAIEVEVKEVKQELEMLTPKLRDTILFVLTSKSYNDLFSNEGKIALKHELIAHINRILKSGTIKAIYITDFIIQ</sequence>